<name>A0ABN8YGE3_RANTA</name>
<dbReference type="Proteomes" id="UP001176941">
    <property type="component" value="Chromosome 19"/>
</dbReference>
<reference evidence="1" key="1">
    <citation type="submission" date="2023-04" db="EMBL/GenBank/DDBJ databases">
        <authorList>
            <consortium name="ELIXIR-Norway"/>
        </authorList>
    </citation>
    <scope>NUCLEOTIDE SEQUENCE [LARGE SCALE GENOMIC DNA]</scope>
</reference>
<accession>A0ABN8YGE3</accession>
<keyword evidence="2" id="KW-1185">Reference proteome</keyword>
<proteinExistence type="predicted"/>
<sequence length="136" mass="14808">MSVCVCSSGSAVSNSLRLWTGACQTPLSMGFFYQEYCSGFPLPTPGDLPNPGIEPTYLSSPALPADSLLLSHRGSPNHEKNIRQIQVEETSTKHLTILLKTVKIIKNQENLTNCLEPRGTSGHRMTQCDVVSWMGG</sequence>
<evidence type="ECO:0000313" key="1">
    <source>
        <dbReference type="EMBL" id="CAI9159627.1"/>
    </source>
</evidence>
<dbReference type="EMBL" id="OX459955">
    <property type="protein sequence ID" value="CAI9159627.1"/>
    <property type="molecule type" value="Genomic_DNA"/>
</dbReference>
<gene>
    <name evidence="1" type="ORF">MRATA1EN1_LOCUS8589</name>
</gene>
<evidence type="ECO:0000313" key="2">
    <source>
        <dbReference type="Proteomes" id="UP001176941"/>
    </source>
</evidence>
<organism evidence="1 2">
    <name type="scientific">Rangifer tarandus platyrhynchus</name>
    <name type="common">Svalbard reindeer</name>
    <dbReference type="NCBI Taxonomy" id="3082113"/>
    <lineage>
        <taxon>Eukaryota</taxon>
        <taxon>Metazoa</taxon>
        <taxon>Chordata</taxon>
        <taxon>Craniata</taxon>
        <taxon>Vertebrata</taxon>
        <taxon>Euteleostomi</taxon>
        <taxon>Mammalia</taxon>
        <taxon>Eutheria</taxon>
        <taxon>Laurasiatheria</taxon>
        <taxon>Artiodactyla</taxon>
        <taxon>Ruminantia</taxon>
        <taxon>Pecora</taxon>
        <taxon>Cervidae</taxon>
        <taxon>Odocoileinae</taxon>
        <taxon>Rangifer</taxon>
    </lineage>
</organism>
<protein>
    <submittedName>
        <fullName evidence="1">Uncharacterized protein</fullName>
    </submittedName>
</protein>